<keyword evidence="2" id="KW-0663">Pyridoxal phosphate</keyword>
<evidence type="ECO:0000313" key="3">
    <source>
        <dbReference type="EMBL" id="MFC4397141.1"/>
    </source>
</evidence>
<dbReference type="InterPro" id="IPR000653">
    <property type="entry name" value="DegT/StrS_aminotransferase"/>
</dbReference>
<proteinExistence type="inferred from homology"/>
<keyword evidence="3" id="KW-0032">Aminotransferase</keyword>
<organism evidence="3 4">
    <name type="scientific">Arthrobacter sedimenti</name>
    <dbReference type="NCBI Taxonomy" id="2694931"/>
    <lineage>
        <taxon>Bacteria</taxon>
        <taxon>Bacillati</taxon>
        <taxon>Actinomycetota</taxon>
        <taxon>Actinomycetes</taxon>
        <taxon>Micrococcales</taxon>
        <taxon>Micrococcaceae</taxon>
        <taxon>Arthrobacter</taxon>
    </lineage>
</organism>
<dbReference type="InterPro" id="IPR015422">
    <property type="entry name" value="PyrdxlP-dep_Trfase_small"/>
</dbReference>
<accession>A0ABV8WMQ2</accession>
<name>A0ABV8WMQ2_9MICC</name>
<reference evidence="4" key="1">
    <citation type="journal article" date="2019" name="Int. J. Syst. Evol. Microbiol.">
        <title>The Global Catalogue of Microorganisms (GCM) 10K type strain sequencing project: providing services to taxonomists for standard genome sequencing and annotation.</title>
        <authorList>
            <consortium name="The Broad Institute Genomics Platform"/>
            <consortium name="The Broad Institute Genome Sequencing Center for Infectious Disease"/>
            <person name="Wu L."/>
            <person name="Ma J."/>
        </authorList>
    </citation>
    <scope>NUCLEOTIDE SEQUENCE [LARGE SCALE GENOMIC DNA]</scope>
    <source>
        <strain evidence="4">PJ61</strain>
    </source>
</reference>
<keyword evidence="3" id="KW-0808">Transferase</keyword>
<dbReference type="SUPFAM" id="SSF53383">
    <property type="entry name" value="PLP-dependent transferases"/>
    <property type="match status" value="1"/>
</dbReference>
<dbReference type="Pfam" id="PF01041">
    <property type="entry name" value="DegT_DnrJ_EryC1"/>
    <property type="match status" value="1"/>
</dbReference>
<dbReference type="InterPro" id="IPR015421">
    <property type="entry name" value="PyrdxlP-dep_Trfase_major"/>
</dbReference>
<dbReference type="GO" id="GO:0008483">
    <property type="term" value="F:transaminase activity"/>
    <property type="evidence" value="ECO:0007669"/>
    <property type="project" value="UniProtKB-KW"/>
</dbReference>
<comment type="caution">
    <text evidence="3">The sequence shown here is derived from an EMBL/GenBank/DDBJ whole genome shotgun (WGS) entry which is preliminary data.</text>
</comment>
<comment type="cofactor">
    <cofactor evidence="1">
        <name>pyridoxal 5'-phosphate</name>
        <dbReference type="ChEBI" id="CHEBI:597326"/>
    </cofactor>
</comment>
<dbReference type="Gene3D" id="3.40.640.10">
    <property type="entry name" value="Type I PLP-dependent aspartate aminotransferase-like (Major domain)"/>
    <property type="match status" value="1"/>
</dbReference>
<protein>
    <submittedName>
        <fullName evidence="3">DegT/DnrJ/EryC1/StrS family aminotransferase</fullName>
    </submittedName>
</protein>
<dbReference type="Gene3D" id="3.90.1150.10">
    <property type="entry name" value="Aspartate Aminotransferase, domain 1"/>
    <property type="match status" value="1"/>
</dbReference>
<dbReference type="RefSeq" id="WP_286400561.1">
    <property type="nucleotide sequence ID" value="NZ_JBHSDQ010000005.1"/>
</dbReference>
<dbReference type="Proteomes" id="UP001595778">
    <property type="component" value="Unassembled WGS sequence"/>
</dbReference>
<comment type="similarity">
    <text evidence="2">Belongs to the DegT/DnrJ/EryC1 family.</text>
</comment>
<dbReference type="InterPro" id="IPR015424">
    <property type="entry name" value="PyrdxlP-dep_Trfase"/>
</dbReference>
<dbReference type="PANTHER" id="PTHR30244">
    <property type="entry name" value="TRANSAMINASE"/>
    <property type="match status" value="1"/>
</dbReference>
<dbReference type="PANTHER" id="PTHR30244:SF34">
    <property type="entry name" value="DTDP-4-AMINO-4,6-DIDEOXYGALACTOSE TRANSAMINASE"/>
    <property type="match status" value="1"/>
</dbReference>
<dbReference type="CDD" id="cd00616">
    <property type="entry name" value="AHBA_syn"/>
    <property type="match status" value="1"/>
</dbReference>
<keyword evidence="4" id="KW-1185">Reference proteome</keyword>
<sequence>MTAETFLTRINVMKPWLGEEEARALAEVVASGWVAQGPKVKEFEARFAEAQDARHGVATSSCTTALHLALVVAGIGPGDDVVVPSLSFIATANAVTYVGARPVFCDVDPATGNVTAETIHAALTLDTRAVIVVDQGGVPLDMDPIRELCDRHEITVIEDAACAVGSTYKGRPVGVGADVAVWSFHPRKILTTGEGGMLTTNRADWAARARTLREHSMSMSAADRHGSLLAPPEAYLEVGFNYRMTDLQAAVGIVQLGRLPEVLARRREIAARYVAGLTRVPGLRLVSDPPYGTTNFQSFWVEVLPRFGTTRDGLMEKLAEAGISARRGIMAAHRQPAYRWRDSGGSLLQHTERLNDRTLILPVYHELDDDGLGRIISTIRAAAPGTRT</sequence>
<evidence type="ECO:0000256" key="1">
    <source>
        <dbReference type="ARBA" id="ARBA00001933"/>
    </source>
</evidence>
<evidence type="ECO:0000313" key="4">
    <source>
        <dbReference type="Proteomes" id="UP001595778"/>
    </source>
</evidence>
<dbReference type="EMBL" id="JBHSDQ010000005">
    <property type="protein sequence ID" value="MFC4397141.1"/>
    <property type="molecule type" value="Genomic_DNA"/>
</dbReference>
<gene>
    <name evidence="3" type="ORF">ACFO0G_13640</name>
</gene>
<dbReference type="PIRSF" id="PIRSF000390">
    <property type="entry name" value="PLP_StrS"/>
    <property type="match status" value="1"/>
</dbReference>
<evidence type="ECO:0000256" key="2">
    <source>
        <dbReference type="RuleBase" id="RU004508"/>
    </source>
</evidence>